<evidence type="ECO:0000256" key="2">
    <source>
        <dbReference type="ARBA" id="ARBA00006275"/>
    </source>
</evidence>
<evidence type="ECO:0000256" key="5">
    <source>
        <dbReference type="ARBA" id="ARBA00023237"/>
    </source>
</evidence>
<dbReference type="Gene3D" id="1.25.40.390">
    <property type="match status" value="1"/>
</dbReference>
<evidence type="ECO:0000259" key="7">
    <source>
        <dbReference type="Pfam" id="PF14322"/>
    </source>
</evidence>
<dbReference type="InterPro" id="IPR012944">
    <property type="entry name" value="SusD_RagB_dom"/>
</dbReference>
<reference evidence="8 9" key="1">
    <citation type="submission" date="2018-08" db="EMBL/GenBank/DDBJ databases">
        <title>A genome reference for cultivated species of the human gut microbiota.</title>
        <authorList>
            <person name="Zou Y."/>
            <person name="Xue W."/>
            <person name="Luo G."/>
        </authorList>
    </citation>
    <scope>NUCLEOTIDE SEQUENCE [LARGE SCALE GENOMIC DNA]</scope>
    <source>
        <strain evidence="8 9">AF14-32</strain>
    </source>
</reference>
<gene>
    <name evidence="8" type="ORF">DWW10_03215</name>
</gene>
<dbReference type="AlphaFoldDB" id="A0A412YI77"/>
<evidence type="ECO:0000313" key="9">
    <source>
        <dbReference type="Proteomes" id="UP000283850"/>
    </source>
</evidence>
<feature type="domain" description="RagB/SusD" evidence="6">
    <location>
        <begin position="286"/>
        <end position="622"/>
    </location>
</feature>
<accession>A0A412YI77</accession>
<dbReference type="Pfam" id="PF14322">
    <property type="entry name" value="SusD-like_3"/>
    <property type="match status" value="1"/>
</dbReference>
<protein>
    <submittedName>
        <fullName evidence="8">RagB/SusD family nutrient uptake outer membrane protein</fullName>
    </submittedName>
</protein>
<keyword evidence="3" id="KW-0732">Signal</keyword>
<dbReference type="GO" id="GO:0009279">
    <property type="term" value="C:cell outer membrane"/>
    <property type="evidence" value="ECO:0007669"/>
    <property type="project" value="UniProtKB-SubCell"/>
</dbReference>
<keyword evidence="5" id="KW-0998">Cell outer membrane</keyword>
<organism evidence="8 9">
    <name type="scientific">Bacteroides intestinalis</name>
    <dbReference type="NCBI Taxonomy" id="329854"/>
    <lineage>
        <taxon>Bacteria</taxon>
        <taxon>Pseudomonadati</taxon>
        <taxon>Bacteroidota</taxon>
        <taxon>Bacteroidia</taxon>
        <taxon>Bacteroidales</taxon>
        <taxon>Bacteroidaceae</taxon>
        <taxon>Bacteroides</taxon>
    </lineage>
</organism>
<dbReference type="Proteomes" id="UP000283850">
    <property type="component" value="Unassembled WGS sequence"/>
</dbReference>
<sequence length="656" mass="74388">MLMKLCRNIAYSLLATIFVGGTLSSCSDFLNEELTTQRNTDYFDTEEGIADLATGIYYNLRFHFSKEWAYATTNYGTDEFRIGGNASNAAWNSYNGSFKSQITAMDSNTALMETLWDNMYIGINSANILLEKLSLDIYKGTNKDVYMGEAHFLRGFNYLKLVSQYGGVPLKLHPSTTPEREFTRSTAQATVEQVIDDLKKAYDYLPDKVSMTGKLTKDAAAHFLAKAYLFRASEINDSWNSNTKSADCAEALRLAKEVISHRTLASNFSDLWNYTEPDGANEKLDEIILAAQFSSDKSSRGRYGNPCHLYFLSVYQNLPQMKRDIAGGREYQRLRTTYYMYNVYDMVNDSRFWKSFKTKYAVNNPVKGSTYEKGDLGIMYVINRPGDTRFDNMEMKEKVADEKTGKLIPTVFVAYPKDRNGKDDTALYDELSRFASCSKYLDGSREAVNDMPGFRDGILARLGETYLIAAEALIRQHEYDDALYYINEIRKRAAYKKGEDRSAYCDGGAAYNSNSLGYASMGDVNSYMAENSYYESNGVSETTDATNLIVTDIQNLPAEDKAIIDKLNYTDDYDRMMCFLLNERSRELCGEFLRWEDLARTKTLVARAKAFNPDAASNVDEHHCLRPIPQTYLDAIQKDGHALTSEEKKAEQNPGY</sequence>
<feature type="domain" description="SusD-like N-terminal" evidence="7">
    <location>
        <begin position="28"/>
        <end position="229"/>
    </location>
</feature>
<comment type="similarity">
    <text evidence="2">Belongs to the SusD family.</text>
</comment>
<evidence type="ECO:0000256" key="1">
    <source>
        <dbReference type="ARBA" id="ARBA00004442"/>
    </source>
</evidence>
<comment type="subcellular location">
    <subcellularLocation>
        <location evidence="1">Cell outer membrane</location>
    </subcellularLocation>
</comment>
<dbReference type="PROSITE" id="PS51257">
    <property type="entry name" value="PROKAR_LIPOPROTEIN"/>
    <property type="match status" value="1"/>
</dbReference>
<keyword evidence="4" id="KW-0472">Membrane</keyword>
<dbReference type="EMBL" id="QRZF01000002">
    <property type="protein sequence ID" value="RGV57095.1"/>
    <property type="molecule type" value="Genomic_DNA"/>
</dbReference>
<proteinExistence type="inferred from homology"/>
<evidence type="ECO:0000256" key="4">
    <source>
        <dbReference type="ARBA" id="ARBA00023136"/>
    </source>
</evidence>
<dbReference type="SUPFAM" id="SSF48452">
    <property type="entry name" value="TPR-like"/>
    <property type="match status" value="1"/>
</dbReference>
<evidence type="ECO:0000256" key="3">
    <source>
        <dbReference type="ARBA" id="ARBA00022729"/>
    </source>
</evidence>
<dbReference type="Pfam" id="PF07980">
    <property type="entry name" value="SusD_RagB"/>
    <property type="match status" value="1"/>
</dbReference>
<dbReference type="InterPro" id="IPR011990">
    <property type="entry name" value="TPR-like_helical_dom_sf"/>
</dbReference>
<evidence type="ECO:0000313" key="8">
    <source>
        <dbReference type="EMBL" id="RGV57095.1"/>
    </source>
</evidence>
<comment type="caution">
    <text evidence="8">The sequence shown here is derived from an EMBL/GenBank/DDBJ whole genome shotgun (WGS) entry which is preliminary data.</text>
</comment>
<name>A0A412YI77_9BACE</name>
<evidence type="ECO:0000259" key="6">
    <source>
        <dbReference type="Pfam" id="PF07980"/>
    </source>
</evidence>
<dbReference type="InterPro" id="IPR033985">
    <property type="entry name" value="SusD-like_N"/>
</dbReference>